<evidence type="ECO:0000313" key="3">
    <source>
        <dbReference type="EMBL" id="KAL3092324.1"/>
    </source>
</evidence>
<comment type="caution">
    <text evidence="3">The sequence shown here is derived from an EMBL/GenBank/DDBJ whole genome shotgun (WGS) entry which is preliminary data.</text>
</comment>
<dbReference type="Proteomes" id="UP001620626">
    <property type="component" value="Unassembled WGS sequence"/>
</dbReference>
<evidence type="ECO:0008006" key="5">
    <source>
        <dbReference type="Google" id="ProtNLM"/>
    </source>
</evidence>
<name>A0ABD2JNY5_9BILA</name>
<organism evidence="3 4">
    <name type="scientific">Heterodera trifolii</name>
    <dbReference type="NCBI Taxonomy" id="157864"/>
    <lineage>
        <taxon>Eukaryota</taxon>
        <taxon>Metazoa</taxon>
        <taxon>Ecdysozoa</taxon>
        <taxon>Nematoda</taxon>
        <taxon>Chromadorea</taxon>
        <taxon>Rhabditida</taxon>
        <taxon>Tylenchina</taxon>
        <taxon>Tylenchomorpha</taxon>
        <taxon>Tylenchoidea</taxon>
        <taxon>Heteroderidae</taxon>
        <taxon>Heteroderinae</taxon>
        <taxon>Heterodera</taxon>
    </lineage>
</organism>
<sequence length="139" mass="14664">MVVRFPAPIGIILVIAVFVFAVHADTDHYPAYPKGPSPHYPPRGKIPPSMHSQPLDPPGYNFPPAQNDDKHKQQQNEQSPQQSHARPSRSAAAVGASAALRSVNASASGRASAAALPIGLASAQKQMNAKSISGRKSVK</sequence>
<evidence type="ECO:0000313" key="4">
    <source>
        <dbReference type="Proteomes" id="UP001620626"/>
    </source>
</evidence>
<feature type="compositionally biased region" description="Pro residues" evidence="1">
    <location>
        <begin position="33"/>
        <end position="45"/>
    </location>
</feature>
<accession>A0ABD2JNY5</accession>
<protein>
    <recommendedName>
        <fullName evidence="5">Gland protein</fullName>
    </recommendedName>
</protein>
<feature type="chain" id="PRO_5044876673" description="Gland protein" evidence="2">
    <location>
        <begin position="25"/>
        <end position="139"/>
    </location>
</feature>
<feature type="signal peptide" evidence="2">
    <location>
        <begin position="1"/>
        <end position="24"/>
    </location>
</feature>
<proteinExistence type="predicted"/>
<keyword evidence="2" id="KW-0732">Signal</keyword>
<evidence type="ECO:0000256" key="1">
    <source>
        <dbReference type="SAM" id="MobiDB-lite"/>
    </source>
</evidence>
<reference evidence="3 4" key="1">
    <citation type="submission" date="2024-10" db="EMBL/GenBank/DDBJ databases">
        <authorList>
            <person name="Kim D."/>
        </authorList>
    </citation>
    <scope>NUCLEOTIDE SEQUENCE [LARGE SCALE GENOMIC DNA]</scope>
    <source>
        <strain evidence="3">BH-2024</strain>
    </source>
</reference>
<dbReference type="EMBL" id="JBICBT010000923">
    <property type="protein sequence ID" value="KAL3092324.1"/>
    <property type="molecule type" value="Genomic_DNA"/>
</dbReference>
<feature type="region of interest" description="Disordered" evidence="1">
    <location>
        <begin position="33"/>
        <end position="99"/>
    </location>
</feature>
<feature type="compositionally biased region" description="Low complexity" evidence="1">
    <location>
        <begin position="88"/>
        <end position="99"/>
    </location>
</feature>
<keyword evidence="4" id="KW-1185">Reference proteome</keyword>
<gene>
    <name evidence="3" type="ORF">niasHT_028561</name>
</gene>
<dbReference type="AlphaFoldDB" id="A0ABD2JNY5"/>
<evidence type="ECO:0000256" key="2">
    <source>
        <dbReference type="SAM" id="SignalP"/>
    </source>
</evidence>